<keyword evidence="1" id="KW-0472">Membrane</keyword>
<dbReference type="Proteomes" id="UP000297245">
    <property type="component" value="Unassembled WGS sequence"/>
</dbReference>
<accession>A0A4S8M2I5</accession>
<evidence type="ECO:0000313" key="2">
    <source>
        <dbReference type="EMBL" id="THU95898.1"/>
    </source>
</evidence>
<proteinExistence type="predicted"/>
<dbReference type="EMBL" id="ML179189">
    <property type="protein sequence ID" value="THU95898.1"/>
    <property type="molecule type" value="Genomic_DNA"/>
</dbReference>
<reference evidence="2 3" key="1">
    <citation type="journal article" date="2019" name="Nat. Ecol. Evol.">
        <title>Megaphylogeny resolves global patterns of mushroom evolution.</title>
        <authorList>
            <person name="Varga T."/>
            <person name="Krizsan K."/>
            <person name="Foldi C."/>
            <person name="Dima B."/>
            <person name="Sanchez-Garcia M."/>
            <person name="Sanchez-Ramirez S."/>
            <person name="Szollosi G.J."/>
            <person name="Szarkandi J.G."/>
            <person name="Papp V."/>
            <person name="Albert L."/>
            <person name="Andreopoulos W."/>
            <person name="Angelini C."/>
            <person name="Antonin V."/>
            <person name="Barry K.W."/>
            <person name="Bougher N.L."/>
            <person name="Buchanan P."/>
            <person name="Buyck B."/>
            <person name="Bense V."/>
            <person name="Catcheside P."/>
            <person name="Chovatia M."/>
            <person name="Cooper J."/>
            <person name="Damon W."/>
            <person name="Desjardin D."/>
            <person name="Finy P."/>
            <person name="Geml J."/>
            <person name="Haridas S."/>
            <person name="Hughes K."/>
            <person name="Justo A."/>
            <person name="Karasinski D."/>
            <person name="Kautmanova I."/>
            <person name="Kiss B."/>
            <person name="Kocsube S."/>
            <person name="Kotiranta H."/>
            <person name="LaButti K.M."/>
            <person name="Lechner B.E."/>
            <person name="Liimatainen K."/>
            <person name="Lipzen A."/>
            <person name="Lukacs Z."/>
            <person name="Mihaltcheva S."/>
            <person name="Morgado L.N."/>
            <person name="Niskanen T."/>
            <person name="Noordeloos M.E."/>
            <person name="Ohm R.A."/>
            <person name="Ortiz-Santana B."/>
            <person name="Ovrebo C."/>
            <person name="Racz N."/>
            <person name="Riley R."/>
            <person name="Savchenko A."/>
            <person name="Shiryaev A."/>
            <person name="Soop K."/>
            <person name="Spirin V."/>
            <person name="Szebenyi C."/>
            <person name="Tomsovsky M."/>
            <person name="Tulloss R.E."/>
            <person name="Uehling J."/>
            <person name="Grigoriev I.V."/>
            <person name="Vagvolgyi C."/>
            <person name="Papp T."/>
            <person name="Martin F.M."/>
            <person name="Miettinen O."/>
            <person name="Hibbett D.S."/>
            <person name="Nagy L.G."/>
        </authorList>
    </citation>
    <scope>NUCLEOTIDE SEQUENCE [LARGE SCALE GENOMIC DNA]</scope>
    <source>
        <strain evidence="2 3">CBS 962.96</strain>
    </source>
</reference>
<feature type="transmembrane region" description="Helical" evidence="1">
    <location>
        <begin position="13"/>
        <end position="32"/>
    </location>
</feature>
<keyword evidence="1" id="KW-1133">Transmembrane helix</keyword>
<keyword evidence="1" id="KW-0812">Transmembrane</keyword>
<evidence type="ECO:0000256" key="1">
    <source>
        <dbReference type="SAM" id="Phobius"/>
    </source>
</evidence>
<keyword evidence="3" id="KW-1185">Reference proteome</keyword>
<gene>
    <name evidence="2" type="ORF">K435DRAFT_112112</name>
</gene>
<evidence type="ECO:0000313" key="3">
    <source>
        <dbReference type="Proteomes" id="UP000297245"/>
    </source>
</evidence>
<organism evidence="2 3">
    <name type="scientific">Dendrothele bispora (strain CBS 962.96)</name>
    <dbReference type="NCBI Taxonomy" id="1314807"/>
    <lineage>
        <taxon>Eukaryota</taxon>
        <taxon>Fungi</taxon>
        <taxon>Dikarya</taxon>
        <taxon>Basidiomycota</taxon>
        <taxon>Agaricomycotina</taxon>
        <taxon>Agaricomycetes</taxon>
        <taxon>Agaricomycetidae</taxon>
        <taxon>Agaricales</taxon>
        <taxon>Agaricales incertae sedis</taxon>
        <taxon>Dendrothele</taxon>
    </lineage>
</organism>
<sequence length="63" mass="7414">MINIELGDRRPPYSIYVIVIEYLCGHWLFEGGTLKVSREKRRTNERMHIAEEGGGEKKRGYEM</sequence>
<dbReference type="AlphaFoldDB" id="A0A4S8M2I5"/>
<protein>
    <submittedName>
        <fullName evidence="2">Uncharacterized protein</fullName>
    </submittedName>
</protein>
<name>A0A4S8M2I5_DENBC</name>